<protein>
    <submittedName>
        <fullName evidence="1">Uncharacterized protein</fullName>
    </submittedName>
</protein>
<name>A0A167Q9P0_PHYB8</name>
<dbReference type="AlphaFoldDB" id="A0A167Q9P0"/>
<evidence type="ECO:0000313" key="2">
    <source>
        <dbReference type="Proteomes" id="UP000077315"/>
    </source>
</evidence>
<dbReference type="InParanoid" id="A0A167Q9P0"/>
<accession>A0A167Q9P0</accession>
<dbReference type="GeneID" id="29001210"/>
<dbReference type="Proteomes" id="UP000077315">
    <property type="component" value="Unassembled WGS sequence"/>
</dbReference>
<dbReference type="VEuPathDB" id="FungiDB:PHYBLDRAFT_58377"/>
<organism evidence="1 2">
    <name type="scientific">Phycomyces blakesleeanus (strain ATCC 8743b / DSM 1359 / FGSC 10004 / NBRC 33097 / NRRL 1555)</name>
    <dbReference type="NCBI Taxonomy" id="763407"/>
    <lineage>
        <taxon>Eukaryota</taxon>
        <taxon>Fungi</taxon>
        <taxon>Fungi incertae sedis</taxon>
        <taxon>Mucoromycota</taxon>
        <taxon>Mucoromycotina</taxon>
        <taxon>Mucoromycetes</taxon>
        <taxon>Mucorales</taxon>
        <taxon>Phycomycetaceae</taxon>
        <taxon>Phycomyces</taxon>
    </lineage>
</organism>
<keyword evidence="2" id="KW-1185">Reference proteome</keyword>
<evidence type="ECO:0000313" key="1">
    <source>
        <dbReference type="EMBL" id="OAD79328.1"/>
    </source>
</evidence>
<sequence>MVPNKSNRTTRRNRKNLVIHQYILSSPSTKDQEDEKFVPMSSLSGSLGSLTYYKKTSTTVKARYSDMDGGQKLYHYHYIECVFSYSANYLVIFLMLFTKINSELDIVERLYFLVDGKVLAEIEAYLPENKTKNTTTRK</sequence>
<gene>
    <name evidence="1" type="ORF">PHYBLDRAFT_58377</name>
</gene>
<proteinExistence type="predicted"/>
<dbReference type="EMBL" id="KV440972">
    <property type="protein sequence ID" value="OAD79328.1"/>
    <property type="molecule type" value="Genomic_DNA"/>
</dbReference>
<reference evidence="2" key="1">
    <citation type="submission" date="2015-06" db="EMBL/GenBank/DDBJ databases">
        <title>Expansion of signal transduction pathways in fungi by whole-genome duplication.</title>
        <authorList>
            <consortium name="DOE Joint Genome Institute"/>
            <person name="Corrochano L.M."/>
            <person name="Kuo A."/>
            <person name="Marcet-Houben M."/>
            <person name="Polaino S."/>
            <person name="Salamov A."/>
            <person name="Villalobos J.M."/>
            <person name="Alvarez M.I."/>
            <person name="Avalos J."/>
            <person name="Benito E.P."/>
            <person name="Benoit I."/>
            <person name="Burger G."/>
            <person name="Camino L.P."/>
            <person name="Canovas D."/>
            <person name="Cerda-Olmedo E."/>
            <person name="Cheng J.-F."/>
            <person name="Dominguez A."/>
            <person name="Elias M."/>
            <person name="Eslava A.P."/>
            <person name="Glaser F."/>
            <person name="Grimwood J."/>
            <person name="Gutierrez G."/>
            <person name="Heitman J."/>
            <person name="Henrissat B."/>
            <person name="Iturriaga E.A."/>
            <person name="Lang B.F."/>
            <person name="Lavin J.L."/>
            <person name="Lee S."/>
            <person name="Li W."/>
            <person name="Lindquist E."/>
            <person name="Lopez-Garcia S."/>
            <person name="Luque E.M."/>
            <person name="Marcos A.T."/>
            <person name="Martin J."/>
            <person name="McCluskey K."/>
            <person name="Medina H.R."/>
            <person name="Miralles-Duran A."/>
            <person name="Miyazaki A."/>
            <person name="Munoz-Torres E."/>
            <person name="Oguiza J.A."/>
            <person name="Ohm R."/>
            <person name="Olmedo M."/>
            <person name="Orejas M."/>
            <person name="Ortiz-Castellanos L."/>
            <person name="Pisabarro A.G."/>
            <person name="Rodriguez-Romero J."/>
            <person name="Ruiz-Herrera J."/>
            <person name="Ruiz-Vazquez R."/>
            <person name="Sanz C."/>
            <person name="Schackwitz W."/>
            <person name="Schmutz J."/>
            <person name="Shahriari M."/>
            <person name="Shelest E."/>
            <person name="Silva-Franco F."/>
            <person name="Soanes D."/>
            <person name="Syed K."/>
            <person name="Tagua V.G."/>
            <person name="Talbot N.J."/>
            <person name="Thon M."/>
            <person name="De vries R.P."/>
            <person name="Wiebenga A."/>
            <person name="Yadav J.S."/>
            <person name="Braun E.L."/>
            <person name="Baker S."/>
            <person name="Garre V."/>
            <person name="Horwitz B."/>
            <person name="Torres-Martinez S."/>
            <person name="Idnurm A."/>
            <person name="Herrera-Estrella A."/>
            <person name="Gabaldon T."/>
            <person name="Grigoriev I.V."/>
        </authorList>
    </citation>
    <scope>NUCLEOTIDE SEQUENCE [LARGE SCALE GENOMIC DNA]</scope>
    <source>
        <strain evidence="2">NRRL 1555(-)</strain>
    </source>
</reference>
<dbReference type="RefSeq" id="XP_018297368.1">
    <property type="nucleotide sequence ID" value="XM_018440304.1"/>
</dbReference>